<dbReference type="EC" id="2.5.1.10" evidence="3"/>
<dbReference type="GO" id="GO:0004337">
    <property type="term" value="F:(2E,6E)-farnesyl diphosphate synthase activity"/>
    <property type="evidence" value="ECO:0007669"/>
    <property type="project" value="UniProtKB-EC"/>
</dbReference>
<dbReference type="Proteomes" id="UP000078520">
    <property type="component" value="Unassembled WGS sequence"/>
</dbReference>
<dbReference type="InterPro" id="IPR033749">
    <property type="entry name" value="Polyprenyl_synt_CS"/>
</dbReference>
<comment type="similarity">
    <text evidence="2 12">Belongs to the FPP/GGPP synthase family.</text>
</comment>
<dbReference type="CDD" id="cd00685">
    <property type="entry name" value="Trans_IPPS_HT"/>
    <property type="match status" value="1"/>
</dbReference>
<proteinExistence type="inferred from homology"/>
<dbReference type="PROSITE" id="PS00444">
    <property type="entry name" value="POLYPRENYL_SYNTHASE_2"/>
    <property type="match status" value="1"/>
</dbReference>
<dbReference type="EMBL" id="LVKI01000054">
    <property type="protein sequence ID" value="OAQ06641.1"/>
    <property type="molecule type" value="Genomic_DNA"/>
</dbReference>
<dbReference type="PANTHER" id="PTHR43281:SF1">
    <property type="entry name" value="FARNESYL DIPHOSPHATE SYNTHASE"/>
    <property type="match status" value="1"/>
</dbReference>
<evidence type="ECO:0000256" key="6">
    <source>
        <dbReference type="ARBA" id="ARBA00022723"/>
    </source>
</evidence>
<dbReference type="GO" id="GO:0005737">
    <property type="term" value="C:cytoplasm"/>
    <property type="evidence" value="ECO:0007669"/>
    <property type="project" value="UniProtKB-ARBA"/>
</dbReference>
<evidence type="ECO:0000256" key="2">
    <source>
        <dbReference type="ARBA" id="ARBA00006706"/>
    </source>
</evidence>
<evidence type="ECO:0000256" key="11">
    <source>
        <dbReference type="ARBA" id="ARBA00049399"/>
    </source>
</evidence>
<evidence type="ECO:0000313" key="14">
    <source>
        <dbReference type="Proteomes" id="UP000078520"/>
    </source>
</evidence>
<evidence type="ECO:0000256" key="1">
    <source>
        <dbReference type="ARBA" id="ARBA00001946"/>
    </source>
</evidence>
<evidence type="ECO:0000256" key="12">
    <source>
        <dbReference type="RuleBase" id="RU004466"/>
    </source>
</evidence>
<keyword evidence="7" id="KW-0460">Magnesium</keyword>
<sequence length="299" mass="33094">MKNNQVEEFKQATIAKIDQCLDEYLAGLESYPVLKEAMRYSVDAGGKRLRPFLILAICQTFKGTYSDLDLQAASSLELIHTYSLIHDDLPEMDNDDLRRGKPTNHKVYGQAMAVLAGDGLLTTAFEWLSRLELAPAIQIKLVHALSKAAGPEGMVNGQVGDIQGEHHQLTLAQLQRVHRGKTGALIQYACYAGGLLSNVSANQQDALKQFGIQFGLAFQIYDDILDVIGTEAELGKKVHKDQAENKNTYPGLLGLEGAQKELRHSVQLMRESLEVLHQDGIDISLLADFLNYFKIKDKA</sequence>
<dbReference type="Pfam" id="PF00348">
    <property type="entry name" value="polyprenyl_synt"/>
    <property type="match status" value="1"/>
</dbReference>
<organism evidence="13 14">
    <name type="scientific">Ligilactobacillus aviarius</name>
    <dbReference type="NCBI Taxonomy" id="1606"/>
    <lineage>
        <taxon>Bacteria</taxon>
        <taxon>Bacillati</taxon>
        <taxon>Bacillota</taxon>
        <taxon>Bacilli</taxon>
        <taxon>Lactobacillales</taxon>
        <taxon>Lactobacillaceae</taxon>
        <taxon>Ligilactobacillus</taxon>
    </lineage>
</organism>
<comment type="catalytic activity">
    <reaction evidence="11">
        <text>isopentenyl diphosphate + (2E)-geranyl diphosphate = (2E,6E)-farnesyl diphosphate + diphosphate</text>
        <dbReference type="Rhea" id="RHEA:19361"/>
        <dbReference type="ChEBI" id="CHEBI:33019"/>
        <dbReference type="ChEBI" id="CHEBI:58057"/>
        <dbReference type="ChEBI" id="CHEBI:128769"/>
        <dbReference type="ChEBI" id="CHEBI:175763"/>
        <dbReference type="EC" id="2.5.1.10"/>
    </reaction>
</comment>
<dbReference type="InterPro" id="IPR008949">
    <property type="entry name" value="Isoprenoid_synthase_dom_sf"/>
</dbReference>
<dbReference type="NCBIfam" id="NF045485">
    <property type="entry name" value="FPPsyn"/>
    <property type="match status" value="1"/>
</dbReference>
<comment type="cofactor">
    <cofactor evidence="1">
        <name>Mg(2+)</name>
        <dbReference type="ChEBI" id="CHEBI:18420"/>
    </cofactor>
</comment>
<gene>
    <name evidence="13" type="ORF">A3O14_00875</name>
</gene>
<evidence type="ECO:0000313" key="13">
    <source>
        <dbReference type="EMBL" id="OAQ06641.1"/>
    </source>
</evidence>
<accession>A0A179CM48</accession>
<dbReference type="Gene3D" id="1.10.600.10">
    <property type="entry name" value="Farnesyl Diphosphate Synthase"/>
    <property type="match status" value="1"/>
</dbReference>
<evidence type="ECO:0000256" key="9">
    <source>
        <dbReference type="ARBA" id="ARBA00032380"/>
    </source>
</evidence>
<comment type="caution">
    <text evidence="13">The sequence shown here is derived from an EMBL/GenBank/DDBJ whole genome shotgun (WGS) entry which is preliminary data.</text>
</comment>
<dbReference type="GO" id="GO:0046872">
    <property type="term" value="F:metal ion binding"/>
    <property type="evidence" value="ECO:0007669"/>
    <property type="project" value="UniProtKB-KW"/>
</dbReference>
<dbReference type="FunFam" id="1.10.600.10:FF:000001">
    <property type="entry name" value="Geranylgeranyl diphosphate synthase"/>
    <property type="match status" value="1"/>
</dbReference>
<dbReference type="PROSITE" id="PS00723">
    <property type="entry name" value="POLYPRENYL_SYNTHASE_1"/>
    <property type="match status" value="1"/>
</dbReference>
<keyword evidence="5 12" id="KW-0808">Transferase</keyword>
<keyword evidence="8" id="KW-0414">Isoprene biosynthesis</keyword>
<dbReference type="SUPFAM" id="SSF48576">
    <property type="entry name" value="Terpenoid synthases"/>
    <property type="match status" value="1"/>
</dbReference>
<evidence type="ECO:0000256" key="5">
    <source>
        <dbReference type="ARBA" id="ARBA00022679"/>
    </source>
</evidence>
<evidence type="ECO:0000256" key="3">
    <source>
        <dbReference type="ARBA" id="ARBA00012439"/>
    </source>
</evidence>
<dbReference type="SFLD" id="SFLDG01017">
    <property type="entry name" value="Polyprenyl_Transferase_Like"/>
    <property type="match status" value="1"/>
</dbReference>
<evidence type="ECO:0000256" key="8">
    <source>
        <dbReference type="ARBA" id="ARBA00023229"/>
    </source>
</evidence>
<dbReference type="InterPro" id="IPR053378">
    <property type="entry name" value="Prenyl_diphosphate_synthase"/>
</dbReference>
<keyword evidence="6" id="KW-0479">Metal-binding</keyword>
<evidence type="ECO:0000256" key="10">
    <source>
        <dbReference type="ARBA" id="ARBA00032873"/>
    </source>
</evidence>
<dbReference type="RefSeq" id="WP_064208175.1">
    <property type="nucleotide sequence ID" value="NZ_LVKC01000028.1"/>
</dbReference>
<reference evidence="14" key="1">
    <citation type="submission" date="2016-03" db="EMBL/GenBank/DDBJ databases">
        <authorList>
            <person name="Johnson T.J."/>
            <person name="Youmans B."/>
            <person name="Case K."/>
            <person name="Noll S."/>
        </authorList>
    </citation>
    <scope>NUCLEOTIDE SEQUENCE [LARGE SCALE GENOMIC DNA]</scope>
    <source>
        <strain evidence="14">UMNLAv8</strain>
    </source>
</reference>
<name>A0A179CM48_9LACO</name>
<dbReference type="OrthoDB" id="9805316at2"/>
<dbReference type="InterPro" id="IPR000092">
    <property type="entry name" value="Polyprenyl_synt"/>
</dbReference>
<evidence type="ECO:0000256" key="4">
    <source>
        <dbReference type="ARBA" id="ARBA00015100"/>
    </source>
</evidence>
<dbReference type="PANTHER" id="PTHR43281">
    <property type="entry name" value="FARNESYL DIPHOSPHATE SYNTHASE"/>
    <property type="match status" value="1"/>
</dbReference>
<evidence type="ECO:0000256" key="7">
    <source>
        <dbReference type="ARBA" id="ARBA00022842"/>
    </source>
</evidence>
<protein>
    <recommendedName>
        <fullName evidence="4">Farnesyl diphosphate synthase</fullName>
        <ecNumber evidence="3">2.5.1.10</ecNumber>
    </recommendedName>
    <alternativeName>
        <fullName evidence="10">(2E,6E)-farnesyl diphosphate synthase</fullName>
    </alternativeName>
    <alternativeName>
        <fullName evidence="9">Geranyltranstransferase</fullName>
    </alternativeName>
</protein>
<dbReference type="AlphaFoldDB" id="A0A179CM48"/>
<dbReference type="SFLD" id="SFLDS00005">
    <property type="entry name" value="Isoprenoid_Synthase_Type_I"/>
    <property type="match status" value="1"/>
</dbReference>
<dbReference type="GO" id="GO:0016114">
    <property type="term" value="P:terpenoid biosynthetic process"/>
    <property type="evidence" value="ECO:0007669"/>
    <property type="project" value="UniProtKB-ARBA"/>
</dbReference>